<comment type="caution">
    <text evidence="6">The sequence shown here is derived from an EMBL/GenBank/DDBJ whole genome shotgun (WGS) entry which is preliminary data.</text>
</comment>
<gene>
    <name evidence="6" type="ORF">ENT87_08715</name>
</gene>
<feature type="domain" description="Solute-binding protein family 3/N-terminal" evidence="4">
    <location>
        <begin position="35"/>
        <end position="256"/>
    </location>
</feature>
<dbReference type="SMART" id="SM00079">
    <property type="entry name" value="PBPe"/>
    <property type="match status" value="1"/>
</dbReference>
<evidence type="ECO:0000256" key="2">
    <source>
        <dbReference type="ARBA" id="ARBA00022729"/>
    </source>
</evidence>
<feature type="transmembrane region" description="Helical" evidence="3">
    <location>
        <begin position="6"/>
        <end position="26"/>
    </location>
</feature>
<dbReference type="GO" id="GO:0016020">
    <property type="term" value="C:membrane"/>
    <property type="evidence" value="ECO:0007669"/>
    <property type="project" value="InterPro"/>
</dbReference>
<dbReference type="Gene3D" id="3.40.190.10">
    <property type="entry name" value="Periplasmic binding protein-like II"/>
    <property type="match status" value="2"/>
</dbReference>
<reference evidence="6" key="1">
    <citation type="journal article" date="2020" name="mSystems">
        <title>Genome- and Community-Level Interaction Insights into Carbon Utilization and Element Cycling Functions of Hydrothermarchaeota in Hydrothermal Sediment.</title>
        <authorList>
            <person name="Zhou Z."/>
            <person name="Liu Y."/>
            <person name="Xu W."/>
            <person name="Pan J."/>
            <person name="Luo Z.H."/>
            <person name="Li M."/>
        </authorList>
    </citation>
    <scope>NUCLEOTIDE SEQUENCE [LARGE SCALE GENOMIC DNA]</scope>
    <source>
        <strain evidence="6">SpSt-618</strain>
    </source>
</reference>
<evidence type="ECO:0000256" key="3">
    <source>
        <dbReference type="SAM" id="Phobius"/>
    </source>
</evidence>
<comment type="subcellular location">
    <subcellularLocation>
        <location evidence="1">Cell envelope</location>
    </subcellularLocation>
</comment>
<dbReference type="PANTHER" id="PTHR35936:SF17">
    <property type="entry name" value="ARGININE-BINDING EXTRACELLULAR PROTEIN ARTP"/>
    <property type="match status" value="1"/>
</dbReference>
<dbReference type="SUPFAM" id="SSF53850">
    <property type="entry name" value="Periplasmic binding protein-like II"/>
    <property type="match status" value="1"/>
</dbReference>
<dbReference type="AlphaFoldDB" id="A0A7J3IAK7"/>
<dbReference type="CDD" id="cd13624">
    <property type="entry name" value="PBP2_Arg_Lys_His"/>
    <property type="match status" value="1"/>
</dbReference>
<keyword evidence="3" id="KW-0472">Membrane</keyword>
<evidence type="ECO:0000259" key="4">
    <source>
        <dbReference type="SMART" id="SM00062"/>
    </source>
</evidence>
<accession>A0A7J3IAK7</accession>
<evidence type="ECO:0000259" key="5">
    <source>
        <dbReference type="SMART" id="SM00079"/>
    </source>
</evidence>
<dbReference type="PROSITE" id="PS01039">
    <property type="entry name" value="SBP_BACTERIAL_3"/>
    <property type="match status" value="1"/>
</dbReference>
<keyword evidence="3" id="KW-1133">Transmembrane helix</keyword>
<dbReference type="InterPro" id="IPR001638">
    <property type="entry name" value="Solute-binding_3/MltF_N"/>
</dbReference>
<dbReference type="Pfam" id="PF00497">
    <property type="entry name" value="SBP_bac_3"/>
    <property type="match status" value="1"/>
</dbReference>
<evidence type="ECO:0000256" key="1">
    <source>
        <dbReference type="ARBA" id="ARBA00004196"/>
    </source>
</evidence>
<organism evidence="6">
    <name type="scientific">Ignisphaera aggregans</name>
    <dbReference type="NCBI Taxonomy" id="334771"/>
    <lineage>
        <taxon>Archaea</taxon>
        <taxon>Thermoproteota</taxon>
        <taxon>Thermoprotei</taxon>
        <taxon>Desulfurococcales</taxon>
        <taxon>Desulfurococcaceae</taxon>
        <taxon>Ignisphaera</taxon>
    </lineage>
</organism>
<keyword evidence="3" id="KW-0812">Transmembrane</keyword>
<proteinExistence type="predicted"/>
<sequence>MNKIVLAILIVIILAAVVLVYSFYIYPQYISPKRILRVGTSPDFPPFEYISPEGEIVGIDIDLIKALAKKLGYEVEIVSMSFDGLIPALINNQIDVIASGITITSERAEVVSFTVPYWDANQAVIVAKESNFMPKSLDDLVGKVVGVQSGTTAESLLTDFVESKGKNIDIRRYDSYVLAVKDLVNRRLDAVVIDTPVAEAFVKTYDVAISCIVETGEKYGLAVRKGDTELLNGLNRALEEFLRSREWQEIISKYLG</sequence>
<protein>
    <submittedName>
        <fullName evidence="6">Basic amino acid ABC transporter substrate-binding protein</fullName>
    </submittedName>
</protein>
<dbReference type="InterPro" id="IPR001320">
    <property type="entry name" value="Iontro_rcpt_C"/>
</dbReference>
<keyword evidence="2" id="KW-0732">Signal</keyword>
<feature type="domain" description="Ionotropic glutamate receptor C-terminal" evidence="5">
    <location>
        <begin position="35"/>
        <end position="253"/>
    </location>
</feature>
<dbReference type="PANTHER" id="PTHR35936">
    <property type="entry name" value="MEMBRANE-BOUND LYTIC MUREIN TRANSGLYCOSYLASE F"/>
    <property type="match status" value="1"/>
</dbReference>
<dbReference type="InterPro" id="IPR018313">
    <property type="entry name" value="SBP_3_CS"/>
</dbReference>
<dbReference type="EMBL" id="DTAI01000256">
    <property type="protein sequence ID" value="HGN37607.1"/>
    <property type="molecule type" value="Genomic_DNA"/>
</dbReference>
<dbReference type="GO" id="GO:0015276">
    <property type="term" value="F:ligand-gated monoatomic ion channel activity"/>
    <property type="evidence" value="ECO:0007669"/>
    <property type="project" value="InterPro"/>
</dbReference>
<evidence type="ECO:0000313" key="6">
    <source>
        <dbReference type="EMBL" id="HGN37607.1"/>
    </source>
</evidence>
<name>A0A7J3IAK7_9CREN</name>
<dbReference type="SMART" id="SM00062">
    <property type="entry name" value="PBPb"/>
    <property type="match status" value="1"/>
</dbReference>